<dbReference type="EMBL" id="CP002504">
    <property type="protein sequence ID" value="AET41573.1"/>
    <property type="molecule type" value="Genomic_DNA"/>
</dbReference>
<evidence type="ECO:0000256" key="1">
    <source>
        <dbReference type="ARBA" id="ARBA00004173"/>
    </source>
</evidence>
<dbReference type="RefSeq" id="XP_003648390.1">
    <property type="nucleotide sequence ID" value="XM_003648342.1"/>
</dbReference>
<dbReference type="InParanoid" id="G8JXJ9"/>
<keyword evidence="3" id="KW-0698">rRNA processing</keyword>
<dbReference type="Gene3D" id="3.30.1330.30">
    <property type="match status" value="1"/>
</dbReference>
<dbReference type="Pfam" id="PF00588">
    <property type="entry name" value="SpoU_methylase"/>
    <property type="match status" value="1"/>
</dbReference>
<keyword evidence="5" id="KW-0808">Transferase</keyword>
<evidence type="ECO:0000259" key="11">
    <source>
        <dbReference type="SMART" id="SM00967"/>
    </source>
</evidence>
<dbReference type="SMART" id="SM00967">
    <property type="entry name" value="SpoU_sub_bind"/>
    <property type="match status" value="1"/>
</dbReference>
<dbReference type="SUPFAM" id="SSF55315">
    <property type="entry name" value="L30e-like"/>
    <property type="match status" value="1"/>
</dbReference>
<evidence type="ECO:0000256" key="2">
    <source>
        <dbReference type="ARBA" id="ARBA00007228"/>
    </source>
</evidence>
<dbReference type="InterPro" id="IPR047261">
    <property type="entry name" value="MRM1_MeTrfase_dom"/>
</dbReference>
<dbReference type="InterPro" id="IPR029064">
    <property type="entry name" value="Ribosomal_eL30-like_sf"/>
</dbReference>
<evidence type="ECO:0000256" key="6">
    <source>
        <dbReference type="ARBA" id="ARBA00022691"/>
    </source>
</evidence>
<name>G8JXJ9_ERECY</name>
<dbReference type="KEGG" id="erc:Ecym_8294"/>
<dbReference type="Gene3D" id="3.40.1280.10">
    <property type="match status" value="1"/>
</dbReference>
<dbReference type="PANTHER" id="PTHR46103:SF1">
    <property type="entry name" value="RRNA METHYLTRANSFERASE 1, MITOCHONDRIAL"/>
    <property type="match status" value="1"/>
</dbReference>
<dbReference type="InterPro" id="IPR029026">
    <property type="entry name" value="tRNA_m1G_MTases_N"/>
</dbReference>
<dbReference type="AlphaFoldDB" id="G8JXJ9"/>
<dbReference type="InterPro" id="IPR001537">
    <property type="entry name" value="SpoU_MeTrfase"/>
</dbReference>
<keyword evidence="6" id="KW-0949">S-adenosyl-L-methionine</keyword>
<dbReference type="GeneID" id="11471536"/>
<dbReference type="OMA" id="RKYAHVH"/>
<dbReference type="OrthoDB" id="270651at2759"/>
<comment type="similarity">
    <text evidence="2">Belongs to the class IV-like SAM-binding methyltransferase superfamily. RNA methyltransferase TrmH family.</text>
</comment>
<evidence type="ECO:0000256" key="5">
    <source>
        <dbReference type="ARBA" id="ARBA00022679"/>
    </source>
</evidence>
<dbReference type="FunFam" id="3.40.1280.10:FF:000036">
    <property type="entry name" value="MRM1p Ribose methyltransferase"/>
    <property type="match status" value="1"/>
</dbReference>
<keyword evidence="7" id="KW-0809">Transit peptide</keyword>
<dbReference type="InterPro" id="IPR004441">
    <property type="entry name" value="rRNA_MeTrfase_TrmH"/>
</dbReference>
<dbReference type="FunCoup" id="G8JXJ9">
    <property type="interactions" value="281"/>
</dbReference>
<feature type="region of interest" description="Disordered" evidence="10">
    <location>
        <begin position="87"/>
        <end position="107"/>
    </location>
</feature>
<dbReference type="PANTHER" id="PTHR46103">
    <property type="entry name" value="RRNA METHYLTRANSFERASE 1, MITOCHONDRIAL"/>
    <property type="match status" value="1"/>
</dbReference>
<dbReference type="GO" id="GO:0008989">
    <property type="term" value="F:rRNA (guanine-N1-)-methyltransferase activity"/>
    <property type="evidence" value="ECO:0007669"/>
    <property type="project" value="EnsemblFungi"/>
</dbReference>
<evidence type="ECO:0000256" key="10">
    <source>
        <dbReference type="SAM" id="MobiDB-lite"/>
    </source>
</evidence>
<dbReference type="GO" id="GO:0003723">
    <property type="term" value="F:RNA binding"/>
    <property type="evidence" value="ECO:0007669"/>
    <property type="project" value="InterPro"/>
</dbReference>
<feature type="domain" description="RNA 2-O ribose methyltransferase substrate binding" evidence="11">
    <location>
        <begin position="121"/>
        <end position="194"/>
    </location>
</feature>
<evidence type="ECO:0000256" key="3">
    <source>
        <dbReference type="ARBA" id="ARBA00022552"/>
    </source>
</evidence>
<keyword evidence="8" id="KW-0496">Mitochondrion</keyword>
<dbReference type="Proteomes" id="UP000006790">
    <property type="component" value="Chromosome 8"/>
</dbReference>
<dbReference type="HOGENOM" id="CLU_021322_5_1_1"/>
<dbReference type="STRING" id="931890.G8JXJ9"/>
<dbReference type="InterPro" id="IPR047182">
    <property type="entry name" value="MRM1"/>
</dbReference>
<evidence type="ECO:0000256" key="9">
    <source>
        <dbReference type="ARBA" id="ARBA00034881"/>
    </source>
</evidence>
<dbReference type="CDD" id="cd18105">
    <property type="entry name" value="SpoU-like_MRM1"/>
    <property type="match status" value="1"/>
</dbReference>
<dbReference type="NCBIfam" id="TIGR00186">
    <property type="entry name" value="rRNA_methyl_3"/>
    <property type="match status" value="1"/>
</dbReference>
<dbReference type="InterPro" id="IPR029028">
    <property type="entry name" value="Alpha/beta_knot_MTases"/>
</dbReference>
<reference evidence="13" key="1">
    <citation type="journal article" date="2012" name="G3 (Bethesda)">
        <title>Pichia sorbitophila, an interspecies yeast hybrid reveals early steps of genome resolution following polyploidization.</title>
        <authorList>
            <person name="Leh Louis V."/>
            <person name="Despons L."/>
            <person name="Friedrich A."/>
            <person name="Martin T."/>
            <person name="Durrens P."/>
            <person name="Casaregola S."/>
            <person name="Neuveglise C."/>
            <person name="Fairhead C."/>
            <person name="Marck C."/>
            <person name="Cruz J.A."/>
            <person name="Straub M.L."/>
            <person name="Kugler V."/>
            <person name="Sacerdot C."/>
            <person name="Uzunov Z."/>
            <person name="Thierry A."/>
            <person name="Weiss S."/>
            <person name="Bleykasten C."/>
            <person name="De Montigny J."/>
            <person name="Jacques N."/>
            <person name="Jung P."/>
            <person name="Lemaire M."/>
            <person name="Mallet S."/>
            <person name="Morel G."/>
            <person name="Richard G.F."/>
            <person name="Sarkar A."/>
            <person name="Savel G."/>
            <person name="Schacherer J."/>
            <person name="Seret M.L."/>
            <person name="Talla E."/>
            <person name="Samson G."/>
            <person name="Jubin C."/>
            <person name="Poulain J."/>
            <person name="Vacherie B."/>
            <person name="Barbe V."/>
            <person name="Pelletier E."/>
            <person name="Sherman D.J."/>
            <person name="Westhof E."/>
            <person name="Weissenbach J."/>
            <person name="Baret P.V."/>
            <person name="Wincker P."/>
            <person name="Gaillardin C."/>
            <person name="Dujon B."/>
            <person name="Souciet J.L."/>
        </authorList>
    </citation>
    <scope>NUCLEOTIDE SEQUENCE [LARGE SCALE GENOMIC DNA]</scope>
    <source>
        <strain evidence="13">CBS 270.75 / DBVPG 7215 / KCTC 17166 / NRRL Y-17582</strain>
    </source>
</reference>
<keyword evidence="4" id="KW-0489">Methyltransferase</keyword>
<dbReference type="SUPFAM" id="SSF75217">
    <property type="entry name" value="alpha/beta knot"/>
    <property type="match status" value="1"/>
</dbReference>
<accession>G8JXJ9</accession>
<gene>
    <name evidence="12" type="ordered locus">Ecym_8294</name>
</gene>
<organism evidence="12 13">
    <name type="scientific">Eremothecium cymbalariae (strain CBS 270.75 / DBVPG 7215 / KCTC 17166 / NRRL Y-17582)</name>
    <name type="common">Yeast</name>
    <dbReference type="NCBI Taxonomy" id="931890"/>
    <lineage>
        <taxon>Eukaryota</taxon>
        <taxon>Fungi</taxon>
        <taxon>Dikarya</taxon>
        <taxon>Ascomycota</taxon>
        <taxon>Saccharomycotina</taxon>
        <taxon>Saccharomycetes</taxon>
        <taxon>Saccharomycetales</taxon>
        <taxon>Saccharomycetaceae</taxon>
        <taxon>Eremothecium</taxon>
    </lineage>
</organism>
<sequence length="400" mass="45320">MNRQYMRLFSSKVKSAVKVPNSSSFQNRAVNFRNNLPFHQRKKAWEKDGMAKDEWFRKKYAHIHARDGNSKSGDPYNKRASHVARLKQENEDQKRQHMEHKSKFQRDHAYRGLKPNPLLEYVYGTNSVLAAMQANKREYFTRLLHYGVLNPQIESLAKQLGVTMEEVDKHRLNIITNYGVHNNIVLEAKPLQPSELSHLGLCNPEEGNFEYTEMFLDQPTQKSSMFLSNGNKKFPLGLYLDEVVDPHNIGAILRSAYFLGADFVVLSRKNCAPLSPVTSKVSSGAMELIPIYNTDKPLNFFEKSKQYGGWTVLTTCVTTGTSVTQMVKSRAMLLGDLPALLQKTPVILVVGNEGNGVRTNIMQRSDFFVQVPFGRVGEIQSVDSLNVSVATSLLLHQLLQ</sequence>
<evidence type="ECO:0000256" key="8">
    <source>
        <dbReference type="ARBA" id="ARBA00023128"/>
    </source>
</evidence>
<dbReference type="GO" id="GO:0005739">
    <property type="term" value="C:mitochondrion"/>
    <property type="evidence" value="ECO:0007669"/>
    <property type="project" value="UniProtKB-SubCell"/>
</dbReference>
<evidence type="ECO:0000313" key="13">
    <source>
        <dbReference type="Proteomes" id="UP000006790"/>
    </source>
</evidence>
<protein>
    <recommendedName>
        <fullName evidence="9">rRNA methyltransferase 1, mitochondrial</fullName>
    </recommendedName>
</protein>
<keyword evidence="13" id="KW-1185">Reference proteome</keyword>
<evidence type="ECO:0000256" key="4">
    <source>
        <dbReference type="ARBA" id="ARBA00022603"/>
    </source>
</evidence>
<evidence type="ECO:0000256" key="7">
    <source>
        <dbReference type="ARBA" id="ARBA00022946"/>
    </source>
</evidence>
<proteinExistence type="inferred from homology"/>
<dbReference type="Pfam" id="PF08032">
    <property type="entry name" value="SpoU_sub_bind"/>
    <property type="match status" value="1"/>
</dbReference>
<comment type="subcellular location">
    <subcellularLocation>
        <location evidence="1">Mitochondrion</location>
    </subcellularLocation>
</comment>
<dbReference type="eggNOG" id="KOG0838">
    <property type="taxonomic scope" value="Eukaryota"/>
</dbReference>
<dbReference type="InterPro" id="IPR013123">
    <property type="entry name" value="SpoU_subst-bd"/>
</dbReference>
<evidence type="ECO:0000313" key="12">
    <source>
        <dbReference type="EMBL" id="AET41573.1"/>
    </source>
</evidence>